<dbReference type="STRING" id="56723.ENSLBEP00000004552"/>
<name>A0A3Q3EB20_9LABR</name>
<feature type="domain" description="Cadherin" evidence="15">
    <location>
        <begin position="141"/>
        <end position="236"/>
    </location>
</feature>
<reference evidence="16" key="1">
    <citation type="submission" date="2025-08" db="UniProtKB">
        <authorList>
            <consortium name="Ensembl"/>
        </authorList>
    </citation>
    <scope>IDENTIFICATION</scope>
</reference>
<dbReference type="PANTHER" id="PTHR24028:SF296">
    <property type="entry name" value="PROTOCADHERIN 1 GAMMA 11 PRECURSOR-RELATED"/>
    <property type="match status" value="1"/>
</dbReference>
<keyword evidence="9 14" id="KW-1133">Transmembrane helix</keyword>
<evidence type="ECO:0000256" key="7">
    <source>
        <dbReference type="ARBA" id="ARBA00022837"/>
    </source>
</evidence>
<keyword evidence="11" id="KW-0325">Glycoprotein</keyword>
<comment type="function">
    <text evidence="1">Potential calcium-dependent cell-adhesion protein. May be involved in the establishment and maintenance of specific neuronal connections in the brain.</text>
</comment>
<dbReference type="AlphaFoldDB" id="A0A3Q3EB20"/>
<accession>A0A3Q3EB20</accession>
<dbReference type="PROSITE" id="PS00232">
    <property type="entry name" value="CADHERIN_1"/>
    <property type="match status" value="3"/>
</dbReference>
<dbReference type="FunFam" id="2.60.40.60:FF:000129">
    <property type="entry name" value="protocadherin alpha-C2 isoform X1"/>
    <property type="match status" value="1"/>
</dbReference>
<dbReference type="FunFam" id="2.60.40.60:FF:000002">
    <property type="entry name" value="Protocadherin alpha 2"/>
    <property type="match status" value="1"/>
</dbReference>
<protein>
    <recommendedName>
        <fullName evidence="15">Cadherin domain-containing protein</fullName>
    </recommendedName>
</protein>
<keyword evidence="4 14" id="KW-0812">Transmembrane</keyword>
<evidence type="ECO:0000256" key="3">
    <source>
        <dbReference type="ARBA" id="ARBA00022475"/>
    </source>
</evidence>
<proteinExistence type="predicted"/>
<evidence type="ECO:0000256" key="6">
    <source>
        <dbReference type="ARBA" id="ARBA00022737"/>
    </source>
</evidence>
<dbReference type="CDD" id="cd11304">
    <property type="entry name" value="Cadherin_repeat"/>
    <property type="match status" value="6"/>
</dbReference>
<dbReference type="FunFam" id="2.60.40.60:FF:000006">
    <property type="entry name" value="Protocadherin alpha 2"/>
    <property type="match status" value="1"/>
</dbReference>
<evidence type="ECO:0000256" key="13">
    <source>
        <dbReference type="SAM" id="MobiDB-lite"/>
    </source>
</evidence>
<evidence type="ECO:0000256" key="9">
    <source>
        <dbReference type="ARBA" id="ARBA00022989"/>
    </source>
</evidence>
<dbReference type="InParanoid" id="A0A3Q3EB20"/>
<feature type="region of interest" description="Disordered" evidence="13">
    <location>
        <begin position="795"/>
        <end position="819"/>
    </location>
</feature>
<keyword evidence="10 14" id="KW-0472">Membrane</keyword>
<evidence type="ECO:0000256" key="2">
    <source>
        <dbReference type="ARBA" id="ARBA00004251"/>
    </source>
</evidence>
<dbReference type="Pfam" id="PF16492">
    <property type="entry name" value="Cadherin_C_2"/>
    <property type="match status" value="1"/>
</dbReference>
<dbReference type="GeneTree" id="ENSGT00940000164468"/>
<keyword evidence="5" id="KW-0732">Signal</keyword>
<dbReference type="FunFam" id="2.60.40.60:FF:000001">
    <property type="entry name" value="Protocadherin alpha 2"/>
    <property type="match status" value="1"/>
</dbReference>
<evidence type="ECO:0000256" key="8">
    <source>
        <dbReference type="ARBA" id="ARBA00022889"/>
    </source>
</evidence>
<comment type="subcellular location">
    <subcellularLocation>
        <location evidence="2">Cell membrane</location>
        <topology evidence="2">Single-pass type I membrane protein</topology>
    </subcellularLocation>
</comment>
<dbReference type="InterPro" id="IPR015919">
    <property type="entry name" value="Cadherin-like_sf"/>
</dbReference>
<evidence type="ECO:0000256" key="1">
    <source>
        <dbReference type="ARBA" id="ARBA00003436"/>
    </source>
</evidence>
<dbReference type="Pfam" id="PF08266">
    <property type="entry name" value="Cadherin_2"/>
    <property type="match status" value="1"/>
</dbReference>
<sequence>RLPFLMEIWSLDIEIRTMRRQVLLFMLARCLGFVLGQVSYSIPEEMAKGSVVGNIAHDLGLDLKRLKSGKARVYTGGSLEYIGLNKDRGVLLIQERIDREALCGETTPCALHFQLILENPMELFRVTVEIMDINDNTPSFTNAEKRFEISESAVVGSKFVLEKAIDSDIGQNGLQRYLLSPTDNFIEMVLQKPLDREKQDYISLLLTALDGGEPQMSGTMQIFVNVLDVNDNAPTFAKPLYRAKILENSPKSTSVTTVSASDKDIGSNGEVSYLISPSDRVLSELFKINSITGEIIVVGELDYEKSKVYEIDVEVVDSGGLSDSSKVIVDVIDINDNKPDINLISKSDFILEDSPPNTVIAMLSVNDLDSENNGEVECNIDGDIPFKMQNTMNGFYTLVTEVALDREVAFQYNITVTCSDEGVPSLSSSVTLTLQISDVNDNAPVFERSSYEAYIVENNTPGLSIFTVKARDADWNQNARVSYILEDFSINGVPVSSYVSVSADSGVIHAVRSFDYEQIKDFQFRVKAQDGGSPPLSSNVTVKIVIQDQNDNPPQVLYPVQTGGSVVAEMVPRSADVGYLVTKVVAVDVDSGQNAWLSYKLQKATDRALFEVGLQNGEIRTIRQVNDKDAVKQRLTVIVEDNGQPSRSAAVIVNVAVADSFPEVLSEFTDFTHDKEYNDNLTFYLVLALAVVSFLFITCVVVIISVKIYRWRQSRTLFHSNLPVIPYYPPRYSDTLGTGTLQHVYNYEVCRTTDSRKSDCKFGRAGSQNVLIMDPSSTGTMQRIQSEKSILDEPDSPLEVRKSKKSKHFTRIKQTEVKR</sequence>
<evidence type="ECO:0000256" key="11">
    <source>
        <dbReference type="ARBA" id="ARBA00023180"/>
    </source>
</evidence>
<dbReference type="PROSITE" id="PS50268">
    <property type="entry name" value="CADHERIN_2"/>
    <property type="match status" value="6"/>
</dbReference>
<dbReference type="GO" id="GO:0009653">
    <property type="term" value="P:anatomical structure morphogenesis"/>
    <property type="evidence" value="ECO:0007669"/>
    <property type="project" value="UniProtKB-ARBA"/>
</dbReference>
<feature type="domain" description="Cadherin" evidence="15">
    <location>
        <begin position="237"/>
        <end position="341"/>
    </location>
</feature>
<evidence type="ECO:0000256" key="5">
    <source>
        <dbReference type="ARBA" id="ARBA00022729"/>
    </source>
</evidence>
<evidence type="ECO:0000313" key="17">
    <source>
        <dbReference type="Proteomes" id="UP000261660"/>
    </source>
</evidence>
<dbReference type="Pfam" id="PF00028">
    <property type="entry name" value="Cadherin"/>
    <property type="match status" value="5"/>
</dbReference>
<evidence type="ECO:0000259" key="15">
    <source>
        <dbReference type="PROSITE" id="PS50268"/>
    </source>
</evidence>
<dbReference type="Proteomes" id="UP000261660">
    <property type="component" value="Unplaced"/>
</dbReference>
<dbReference type="SUPFAM" id="SSF49313">
    <property type="entry name" value="Cadherin-like"/>
    <property type="match status" value="6"/>
</dbReference>
<dbReference type="GO" id="GO:0005509">
    <property type="term" value="F:calcium ion binding"/>
    <property type="evidence" value="ECO:0007669"/>
    <property type="project" value="UniProtKB-UniRule"/>
</dbReference>
<evidence type="ECO:0000256" key="14">
    <source>
        <dbReference type="SAM" id="Phobius"/>
    </source>
</evidence>
<dbReference type="GO" id="GO:0005886">
    <property type="term" value="C:plasma membrane"/>
    <property type="evidence" value="ECO:0007669"/>
    <property type="project" value="UniProtKB-SubCell"/>
</dbReference>
<reference evidence="16" key="2">
    <citation type="submission" date="2025-09" db="UniProtKB">
        <authorList>
            <consortium name="Ensembl"/>
        </authorList>
    </citation>
    <scope>IDENTIFICATION</scope>
</reference>
<dbReference type="InterPro" id="IPR002126">
    <property type="entry name" value="Cadherin-like_dom"/>
</dbReference>
<dbReference type="Ensembl" id="ENSLBET00000004796.1">
    <property type="protein sequence ID" value="ENSLBEP00000004552.1"/>
    <property type="gene ID" value="ENSLBEG00000003475.1"/>
</dbReference>
<keyword evidence="17" id="KW-1185">Reference proteome</keyword>
<feature type="domain" description="Cadherin" evidence="15">
    <location>
        <begin position="571"/>
        <end position="668"/>
    </location>
</feature>
<dbReference type="FunFam" id="2.60.40.60:FF:000004">
    <property type="entry name" value="Protocadherin 1 gamma 2"/>
    <property type="match status" value="1"/>
</dbReference>
<evidence type="ECO:0000256" key="10">
    <source>
        <dbReference type="ARBA" id="ARBA00023136"/>
    </source>
</evidence>
<feature type="domain" description="Cadherin" evidence="15">
    <location>
        <begin position="447"/>
        <end position="556"/>
    </location>
</feature>
<evidence type="ECO:0000313" key="16">
    <source>
        <dbReference type="Ensembl" id="ENSLBEP00000004552.1"/>
    </source>
</evidence>
<dbReference type="GO" id="GO:0007156">
    <property type="term" value="P:homophilic cell adhesion via plasma membrane adhesion molecules"/>
    <property type="evidence" value="ECO:0007669"/>
    <property type="project" value="InterPro"/>
</dbReference>
<dbReference type="InterPro" id="IPR050174">
    <property type="entry name" value="Protocadherin/Cadherin-CA"/>
</dbReference>
<keyword evidence="7 12" id="KW-0106">Calcium</keyword>
<dbReference type="InterPro" id="IPR032455">
    <property type="entry name" value="Cadherin_C"/>
</dbReference>
<dbReference type="PANTHER" id="PTHR24028">
    <property type="entry name" value="CADHERIN-87A"/>
    <property type="match status" value="1"/>
</dbReference>
<organism evidence="16 17">
    <name type="scientific">Labrus bergylta</name>
    <name type="common">ballan wrasse</name>
    <dbReference type="NCBI Taxonomy" id="56723"/>
    <lineage>
        <taxon>Eukaryota</taxon>
        <taxon>Metazoa</taxon>
        <taxon>Chordata</taxon>
        <taxon>Craniata</taxon>
        <taxon>Vertebrata</taxon>
        <taxon>Euteleostomi</taxon>
        <taxon>Actinopterygii</taxon>
        <taxon>Neopterygii</taxon>
        <taxon>Teleostei</taxon>
        <taxon>Neoteleostei</taxon>
        <taxon>Acanthomorphata</taxon>
        <taxon>Eupercaria</taxon>
        <taxon>Labriformes</taxon>
        <taxon>Labridae</taxon>
        <taxon>Labrus</taxon>
    </lineage>
</organism>
<keyword evidence="8" id="KW-0130">Cell adhesion</keyword>
<dbReference type="FunFam" id="2.60.40.60:FF:000007">
    <property type="entry name" value="Protocadherin alpha 2"/>
    <property type="match status" value="1"/>
</dbReference>
<feature type="transmembrane region" description="Helical" evidence="14">
    <location>
        <begin position="681"/>
        <end position="706"/>
    </location>
</feature>
<evidence type="ECO:0000256" key="12">
    <source>
        <dbReference type="PROSITE-ProRule" id="PRU00043"/>
    </source>
</evidence>
<keyword evidence="3" id="KW-1003">Cell membrane</keyword>
<dbReference type="InterPro" id="IPR020894">
    <property type="entry name" value="Cadherin_CS"/>
</dbReference>
<dbReference type="InterPro" id="IPR013164">
    <property type="entry name" value="Cadherin_N"/>
</dbReference>
<dbReference type="Gene3D" id="2.60.40.60">
    <property type="entry name" value="Cadherins"/>
    <property type="match status" value="6"/>
</dbReference>
<feature type="domain" description="Cadherin" evidence="15">
    <location>
        <begin position="350"/>
        <end position="446"/>
    </location>
</feature>
<feature type="domain" description="Cadherin" evidence="15">
    <location>
        <begin position="84"/>
        <end position="140"/>
    </location>
</feature>
<keyword evidence="6" id="KW-0677">Repeat</keyword>
<feature type="compositionally biased region" description="Basic residues" evidence="13">
    <location>
        <begin position="802"/>
        <end position="811"/>
    </location>
</feature>
<dbReference type="PRINTS" id="PR00205">
    <property type="entry name" value="CADHERIN"/>
</dbReference>
<evidence type="ECO:0000256" key="4">
    <source>
        <dbReference type="ARBA" id="ARBA00022692"/>
    </source>
</evidence>
<dbReference type="SMART" id="SM00112">
    <property type="entry name" value="CA"/>
    <property type="match status" value="5"/>
</dbReference>